<dbReference type="PANTHER" id="PTHR36978">
    <property type="entry name" value="P-LOOP CONTAINING NUCLEOTIDE TRIPHOSPHATE HYDROLASE"/>
    <property type="match status" value="1"/>
</dbReference>
<dbReference type="Pfam" id="PF17784">
    <property type="entry name" value="Sulfotransfer_4"/>
    <property type="match status" value="1"/>
</dbReference>
<name>A0A852Z5P5_9ACTN</name>
<keyword evidence="2" id="KW-1185">Reference proteome</keyword>
<dbReference type="Gene3D" id="3.40.50.300">
    <property type="entry name" value="P-loop containing nucleotide triphosphate hydrolases"/>
    <property type="match status" value="1"/>
</dbReference>
<comment type="caution">
    <text evidence="1">The sequence shown here is derived from an EMBL/GenBank/DDBJ whole genome shotgun (WGS) entry which is preliminary data.</text>
</comment>
<dbReference type="InterPro" id="IPR027417">
    <property type="entry name" value="P-loop_NTPase"/>
</dbReference>
<dbReference type="PANTHER" id="PTHR36978:SF4">
    <property type="entry name" value="P-LOOP CONTAINING NUCLEOSIDE TRIPHOSPHATE HYDROLASE PROTEIN"/>
    <property type="match status" value="1"/>
</dbReference>
<evidence type="ECO:0000313" key="2">
    <source>
        <dbReference type="Proteomes" id="UP000579605"/>
    </source>
</evidence>
<gene>
    <name evidence="1" type="ORF">F4554_001295</name>
</gene>
<reference evidence="1 2" key="1">
    <citation type="submission" date="2020-07" db="EMBL/GenBank/DDBJ databases">
        <title>Sequencing the genomes of 1000 actinobacteria strains.</title>
        <authorList>
            <person name="Klenk H.-P."/>
        </authorList>
    </citation>
    <scope>NUCLEOTIDE SEQUENCE [LARGE SCALE GENOMIC DNA]</scope>
    <source>
        <strain evidence="1 2">DSM 18448</strain>
    </source>
</reference>
<dbReference type="RefSeq" id="WP_179786527.1">
    <property type="nucleotide sequence ID" value="NZ_BAAARR010000022.1"/>
</dbReference>
<dbReference type="Proteomes" id="UP000579605">
    <property type="component" value="Unassembled WGS sequence"/>
</dbReference>
<accession>A0A852Z5P5</accession>
<dbReference type="SUPFAM" id="SSF52540">
    <property type="entry name" value="P-loop containing nucleoside triphosphate hydrolases"/>
    <property type="match status" value="1"/>
</dbReference>
<dbReference type="InterPro" id="IPR040632">
    <property type="entry name" value="Sulfotransfer_4"/>
</dbReference>
<evidence type="ECO:0008006" key="3">
    <source>
        <dbReference type="Google" id="ProtNLM"/>
    </source>
</evidence>
<dbReference type="EMBL" id="JACBZH010000001">
    <property type="protein sequence ID" value="NYH88657.1"/>
    <property type="molecule type" value="Genomic_DNA"/>
</dbReference>
<protein>
    <recommendedName>
        <fullName evidence="3">Sulfotransferase family protein</fullName>
    </recommendedName>
</protein>
<organism evidence="1 2">
    <name type="scientific">Actinopolymorpha rutila</name>
    <dbReference type="NCBI Taxonomy" id="446787"/>
    <lineage>
        <taxon>Bacteria</taxon>
        <taxon>Bacillati</taxon>
        <taxon>Actinomycetota</taxon>
        <taxon>Actinomycetes</taxon>
        <taxon>Propionibacteriales</taxon>
        <taxon>Actinopolymorphaceae</taxon>
        <taxon>Actinopolymorpha</taxon>
    </lineage>
</organism>
<evidence type="ECO:0000313" key="1">
    <source>
        <dbReference type="EMBL" id="NYH88657.1"/>
    </source>
</evidence>
<dbReference type="AlphaFoldDB" id="A0A852Z5P5"/>
<proteinExistence type="predicted"/>
<sequence length="225" mass="25057">MALQLIGAGLPRTGTASLREALRYLLGAPVYHMSEAFAHPEHARTWVDAIEGDPPEWGDFLAGYAAGVDAPFSNCWRDLAAAYPDAPVLLSHRCDPKVWYRSMAATVLPRTRELLAKDDGDPMVPLFQVIFREVFTDIDDPDEAMAGYERWLGEVRAEVDPKRLIEWQPGDGWDPICRALGISVPDRPFPHENSTADYVARKAMRARKDQVRVASVRSSNQGAPE</sequence>